<keyword evidence="6" id="KW-1185">Reference proteome</keyword>
<dbReference type="RefSeq" id="WP_124928059.1">
    <property type="nucleotide sequence ID" value="NZ_RQXV01000018.1"/>
</dbReference>
<dbReference type="NCBIfam" id="TIGR00553">
    <property type="entry name" value="pabB"/>
    <property type="match status" value="1"/>
</dbReference>
<dbReference type="InterPro" id="IPR006805">
    <property type="entry name" value="Anth_synth_I_N"/>
</dbReference>
<dbReference type="Pfam" id="PF00425">
    <property type="entry name" value="Chorismate_bind"/>
    <property type="match status" value="1"/>
</dbReference>
<evidence type="ECO:0000313" key="6">
    <source>
        <dbReference type="Proteomes" id="UP000267535"/>
    </source>
</evidence>
<dbReference type="GO" id="GO:0046820">
    <property type="term" value="F:4-amino-4-deoxychorismate synthase activity"/>
    <property type="evidence" value="ECO:0007669"/>
    <property type="project" value="UniProtKB-EC"/>
</dbReference>
<dbReference type="GO" id="GO:0000162">
    <property type="term" value="P:L-tryptophan biosynthetic process"/>
    <property type="evidence" value="ECO:0007669"/>
    <property type="project" value="TreeGrafter"/>
</dbReference>
<proteinExistence type="predicted"/>
<reference evidence="5 6" key="1">
    <citation type="submission" date="2018-11" db="EMBL/GenBank/DDBJ databases">
        <title>The draft genome sequence of Amphritea balenae JAMM 1525T.</title>
        <authorList>
            <person name="Fang Z."/>
            <person name="Zhang Y."/>
            <person name="Han X."/>
        </authorList>
    </citation>
    <scope>NUCLEOTIDE SEQUENCE [LARGE SCALE GENOMIC DNA]</scope>
    <source>
        <strain evidence="5 6">JAMM 1525</strain>
    </source>
</reference>
<dbReference type="OrthoDB" id="9803598at2"/>
<keyword evidence="5" id="KW-0032">Aminotransferase</keyword>
<evidence type="ECO:0000256" key="2">
    <source>
        <dbReference type="ARBA" id="ARBA00022679"/>
    </source>
</evidence>
<dbReference type="PANTHER" id="PTHR11236">
    <property type="entry name" value="AMINOBENZOATE/ANTHRANILATE SYNTHASE"/>
    <property type="match status" value="1"/>
</dbReference>
<dbReference type="InterPro" id="IPR019999">
    <property type="entry name" value="Anth_synth_I-like"/>
</dbReference>
<dbReference type="InterPro" id="IPR015890">
    <property type="entry name" value="Chorismate_C"/>
</dbReference>
<dbReference type="EC" id="2.6.1.85" evidence="1"/>
<dbReference type="PANTHER" id="PTHR11236:SF50">
    <property type="entry name" value="AMINODEOXYCHORISMATE SYNTHASE COMPONENT 1"/>
    <property type="match status" value="1"/>
</dbReference>
<sequence length="466" mass="52143">MYRLFSLPYLEYSTRYFEAIRHLPAPVYLDSGKPAGRYGRYDIMSADPAAQLSYSDNQTLISGNGEEQQLSGNPFSHLQTLFEQYQQRCPTPQQPELTELPFCGGILGYFSYDLGRSLETLPEQTQRDIDLPDMLVGIYSWALIIDHELKTTQLVTTPMHDKHQAQALLARFITPDLTTTKANSEFALRSLFESNMSEAQYYDSLAKIADYIQAGDCYQVNFAQRFSADYEGDAWAAYKLLREHAPTPYSAYIETTKGAILSLSPEQFLEVSGAKVTTKPIKGTRPRGDNPATDAQLKLALQDSEKDRSENLMIVDLMRNDISKVCQHGSVRVPKLFAVESYANVHHLVSTIVGQLDSSNTAIDLLEHSFPGGSITGAPKIRAMQIIDELEPNRRSIYCGSIGYLSFSGKLDTSITIRTLLCQNDKIHCWAGGGIVADSETADEYQETYNKVNNLLRPLEKTFQSS</sequence>
<dbReference type="EMBL" id="RQXV01000018">
    <property type="protein sequence ID" value="RRC96756.1"/>
    <property type="molecule type" value="Genomic_DNA"/>
</dbReference>
<keyword evidence="2 5" id="KW-0808">Transferase</keyword>
<dbReference type="Pfam" id="PF04715">
    <property type="entry name" value="Anth_synt_I_N"/>
    <property type="match status" value="1"/>
</dbReference>
<feature type="domain" description="Chorismate-utilising enzyme C-terminal" evidence="3">
    <location>
        <begin position="198"/>
        <end position="451"/>
    </location>
</feature>
<dbReference type="Proteomes" id="UP000267535">
    <property type="component" value="Unassembled WGS sequence"/>
</dbReference>
<dbReference type="AlphaFoldDB" id="A0A3P1SI91"/>
<dbReference type="PRINTS" id="PR00095">
    <property type="entry name" value="ANTSNTHASEI"/>
</dbReference>
<evidence type="ECO:0000256" key="1">
    <source>
        <dbReference type="ARBA" id="ARBA00013139"/>
    </source>
</evidence>
<dbReference type="InterPro" id="IPR005801">
    <property type="entry name" value="ADC_synthase"/>
</dbReference>
<dbReference type="SUPFAM" id="SSF56322">
    <property type="entry name" value="ADC synthase"/>
    <property type="match status" value="1"/>
</dbReference>
<protein>
    <recommendedName>
        <fullName evidence="1">aminodeoxychorismate synthase</fullName>
        <ecNumber evidence="1">2.6.1.85</ecNumber>
    </recommendedName>
</protein>
<gene>
    <name evidence="5" type="primary">pabB</name>
    <name evidence="5" type="ORF">EHS89_20585</name>
</gene>
<evidence type="ECO:0000259" key="3">
    <source>
        <dbReference type="Pfam" id="PF00425"/>
    </source>
</evidence>
<organism evidence="5 6">
    <name type="scientific">Amphritea balenae</name>
    <dbReference type="NCBI Taxonomy" id="452629"/>
    <lineage>
        <taxon>Bacteria</taxon>
        <taxon>Pseudomonadati</taxon>
        <taxon>Pseudomonadota</taxon>
        <taxon>Gammaproteobacteria</taxon>
        <taxon>Oceanospirillales</taxon>
        <taxon>Oceanospirillaceae</taxon>
        <taxon>Amphritea</taxon>
    </lineage>
</organism>
<comment type="caution">
    <text evidence="5">The sequence shown here is derived from an EMBL/GenBank/DDBJ whole genome shotgun (WGS) entry which is preliminary data.</text>
</comment>
<accession>A0A3P1SI91</accession>
<name>A0A3P1SI91_9GAMM</name>
<dbReference type="GO" id="GO:0009396">
    <property type="term" value="P:folic acid-containing compound biosynthetic process"/>
    <property type="evidence" value="ECO:0007669"/>
    <property type="project" value="InterPro"/>
</dbReference>
<evidence type="ECO:0000313" key="5">
    <source>
        <dbReference type="EMBL" id="RRC96756.1"/>
    </source>
</evidence>
<feature type="domain" description="Anthranilate synthase component I N-terminal" evidence="4">
    <location>
        <begin position="17"/>
        <end position="152"/>
    </location>
</feature>
<evidence type="ECO:0000259" key="4">
    <source>
        <dbReference type="Pfam" id="PF04715"/>
    </source>
</evidence>
<dbReference type="Gene3D" id="3.60.120.10">
    <property type="entry name" value="Anthranilate synthase"/>
    <property type="match status" value="1"/>
</dbReference>
<dbReference type="InterPro" id="IPR005802">
    <property type="entry name" value="ADC_synth_comp_1"/>
</dbReference>